<dbReference type="VEuPathDB" id="VectorBase:PPAPM1_001996"/>
<dbReference type="VEuPathDB" id="VectorBase:PPAI001600"/>
<evidence type="ECO:0000313" key="2">
    <source>
        <dbReference type="EnsemblMetazoa" id="PPAI001600-PA"/>
    </source>
</evidence>
<dbReference type="Proteomes" id="UP000092462">
    <property type="component" value="Unassembled WGS sequence"/>
</dbReference>
<reference evidence="2" key="1">
    <citation type="submission" date="2022-08" db="UniProtKB">
        <authorList>
            <consortium name="EnsemblMetazoa"/>
        </authorList>
    </citation>
    <scope>IDENTIFICATION</scope>
    <source>
        <strain evidence="2">Israel</strain>
    </source>
</reference>
<feature type="compositionally biased region" description="Polar residues" evidence="1">
    <location>
        <begin position="478"/>
        <end position="488"/>
    </location>
</feature>
<protein>
    <submittedName>
        <fullName evidence="2">Uncharacterized protein</fullName>
    </submittedName>
</protein>
<keyword evidence="3" id="KW-1185">Reference proteome</keyword>
<dbReference type="VEuPathDB" id="VectorBase:PPAPM1_000528"/>
<dbReference type="PANTHER" id="PTHR31912:SF34">
    <property type="entry name" value="NOTOCHORD-RELATED PROTEIN"/>
    <property type="match status" value="1"/>
</dbReference>
<accession>A0A1B0D2M7</accession>
<evidence type="ECO:0000256" key="1">
    <source>
        <dbReference type="SAM" id="MobiDB-lite"/>
    </source>
</evidence>
<feature type="region of interest" description="Disordered" evidence="1">
    <location>
        <begin position="465"/>
        <end position="488"/>
    </location>
</feature>
<name>A0A1B0D2M7_PHLPP</name>
<dbReference type="AlphaFoldDB" id="A0A1B0D2M7"/>
<dbReference type="PANTHER" id="PTHR31912">
    <property type="entry name" value="IP13529P"/>
    <property type="match status" value="1"/>
</dbReference>
<evidence type="ECO:0000313" key="3">
    <source>
        <dbReference type="Proteomes" id="UP000092462"/>
    </source>
</evidence>
<dbReference type="EnsemblMetazoa" id="PPAI001600-RA">
    <property type="protein sequence ID" value="PPAI001600-PA"/>
    <property type="gene ID" value="PPAI001600"/>
</dbReference>
<proteinExistence type="predicted"/>
<sequence length="601" mass="69370">ANGLYYSDLNDGEISKNNTFWDPFHKNIQLLIFQDAFEVCNPIGAARLKNKLIGVYLSVGNLKKYNRSQVNNLYLIALCNESNFKYFGPNKILNELVNDIKILERIGINVMHENVSYNLRGSLFAILGDNLGSHQIGGFVENFSTSHYFCRICYITRSEFKTNENLTARLRTVESHEKDLSDLKNSDTNNHRGVKFNSIFNELTHYKITNPGMPPCIAHDFFEGIIPLDLCLIFKYVVRKGWMSYTTLIYLIKFYFKDLNLKASIKMRPNFSNILGRAYDIWCLIQIIPLICVEFSTDENIVKDSVYKMLILLKKIVDIVVAPQISETQRALLKYLIAEYLELRSNNFTEPLKPKHHFITHYPYLIRKFGPLTSFWTLRFESKHTQFKRIITSSRNYKNIPKLCSEKHQAQQSLLLSEKILFPKIIHDLSQQRLNTSIGVLNDRETLASPDSSFNQIFLLEPQPSTSRSFSSEEVRQETSTPIGNSGTSKRALREKFLGYAGVVIPWSRLDSDCLNALEEKKRLSATQLTKVCQMVVDEIRLTGYYVPCKVFHETAKSMCQQFPDTFIEKDDDDIIIGNGYLGLAEKLRNRNNYLNQPHKT</sequence>
<organism evidence="2 3">
    <name type="scientific">Phlebotomus papatasi</name>
    <name type="common">Sandfly</name>
    <dbReference type="NCBI Taxonomy" id="29031"/>
    <lineage>
        <taxon>Eukaryota</taxon>
        <taxon>Metazoa</taxon>
        <taxon>Ecdysozoa</taxon>
        <taxon>Arthropoda</taxon>
        <taxon>Hexapoda</taxon>
        <taxon>Insecta</taxon>
        <taxon>Pterygota</taxon>
        <taxon>Neoptera</taxon>
        <taxon>Endopterygota</taxon>
        <taxon>Diptera</taxon>
        <taxon>Nematocera</taxon>
        <taxon>Psychodoidea</taxon>
        <taxon>Psychodidae</taxon>
        <taxon>Phlebotomus</taxon>
        <taxon>Phlebotomus</taxon>
    </lineage>
</organism>
<dbReference type="EMBL" id="AJVK01022966">
    <property type="status" value="NOT_ANNOTATED_CDS"/>
    <property type="molecule type" value="Genomic_DNA"/>
</dbReference>